<comment type="caution">
    <text evidence="1">The sequence shown here is derived from an EMBL/GenBank/DDBJ whole genome shotgun (WGS) entry which is preliminary data.</text>
</comment>
<protein>
    <submittedName>
        <fullName evidence="1">Uncharacterized protein</fullName>
    </submittedName>
</protein>
<evidence type="ECO:0000313" key="2">
    <source>
        <dbReference type="Proteomes" id="UP001060085"/>
    </source>
</evidence>
<sequence length="380" mass="42455">MRMARIDQLMLMGPVILTGILNSLDKSSTLESDAVVRETKVFAYQAIGLLALRMPQLFREKIDMPVRLFDALKMEAQYLRLAIQEATSSLALAYKDAPATVLKSLEALLFRNSQVHCPSRYICMLAASDSRLDIREMALEGLFPGEDYRKSGSRGLNLKYPKLADMLDFILGQQPFMFDTTGSGDGKLLLESTTFVAMIKFLLKCFEADAKENDMVEDTEFLDSVNKLCLLLEHAMSYEGSIQLHADASKAFITVATSFPQVIASRYSAKVTWLKQLLGHMDSGTRESVARLLGIASSVLPMSESSALISELVFTICGRLKFRFEMQHGFLCALGYITANCILRTPTVSFRINYLHGFCGSDWKHLIHSACSCNIFHFIL</sequence>
<dbReference type="EMBL" id="CM044704">
    <property type="protein sequence ID" value="KAI5667803.1"/>
    <property type="molecule type" value="Genomic_DNA"/>
</dbReference>
<reference evidence="2" key="1">
    <citation type="journal article" date="2023" name="Nat. Plants">
        <title>Single-cell RNA sequencing provides a high-resolution roadmap for understanding the multicellular compartmentation of specialized metabolism.</title>
        <authorList>
            <person name="Sun S."/>
            <person name="Shen X."/>
            <person name="Li Y."/>
            <person name="Li Y."/>
            <person name="Wang S."/>
            <person name="Li R."/>
            <person name="Zhang H."/>
            <person name="Shen G."/>
            <person name="Guo B."/>
            <person name="Wei J."/>
            <person name="Xu J."/>
            <person name="St-Pierre B."/>
            <person name="Chen S."/>
            <person name="Sun C."/>
        </authorList>
    </citation>
    <scope>NUCLEOTIDE SEQUENCE [LARGE SCALE GENOMIC DNA]</scope>
</reference>
<name>A0ACC0B580_CATRO</name>
<accession>A0ACC0B580</accession>
<organism evidence="1 2">
    <name type="scientific">Catharanthus roseus</name>
    <name type="common">Madagascar periwinkle</name>
    <name type="synonym">Vinca rosea</name>
    <dbReference type="NCBI Taxonomy" id="4058"/>
    <lineage>
        <taxon>Eukaryota</taxon>
        <taxon>Viridiplantae</taxon>
        <taxon>Streptophyta</taxon>
        <taxon>Embryophyta</taxon>
        <taxon>Tracheophyta</taxon>
        <taxon>Spermatophyta</taxon>
        <taxon>Magnoliopsida</taxon>
        <taxon>eudicotyledons</taxon>
        <taxon>Gunneridae</taxon>
        <taxon>Pentapetalae</taxon>
        <taxon>asterids</taxon>
        <taxon>lamiids</taxon>
        <taxon>Gentianales</taxon>
        <taxon>Apocynaceae</taxon>
        <taxon>Rauvolfioideae</taxon>
        <taxon>Vinceae</taxon>
        <taxon>Catharanthinae</taxon>
        <taxon>Catharanthus</taxon>
    </lineage>
</organism>
<dbReference type="Proteomes" id="UP001060085">
    <property type="component" value="Linkage Group LG04"/>
</dbReference>
<gene>
    <name evidence="1" type="ORF">M9H77_17656</name>
</gene>
<proteinExistence type="predicted"/>
<keyword evidence="2" id="KW-1185">Reference proteome</keyword>
<evidence type="ECO:0000313" key="1">
    <source>
        <dbReference type="EMBL" id="KAI5667803.1"/>
    </source>
</evidence>